<dbReference type="EMBL" id="KV417509">
    <property type="protein sequence ID" value="KZP27313.1"/>
    <property type="molecule type" value="Genomic_DNA"/>
</dbReference>
<dbReference type="PANTHER" id="PTHR36183">
    <property type="entry name" value="BETA-GLUCURONIDASE"/>
    <property type="match status" value="1"/>
</dbReference>
<dbReference type="SUPFAM" id="SSF51445">
    <property type="entry name" value="(Trans)glycosidases"/>
    <property type="match status" value="1"/>
</dbReference>
<name>A0A166QM31_9AGAM</name>
<keyword evidence="1" id="KW-0732">Signal</keyword>
<feature type="signal peptide" evidence="1">
    <location>
        <begin position="1"/>
        <end position="18"/>
    </location>
</feature>
<organism evidence="3 4">
    <name type="scientific">Athelia psychrophila</name>
    <dbReference type="NCBI Taxonomy" id="1759441"/>
    <lineage>
        <taxon>Eukaryota</taxon>
        <taxon>Fungi</taxon>
        <taxon>Dikarya</taxon>
        <taxon>Basidiomycota</taxon>
        <taxon>Agaricomycotina</taxon>
        <taxon>Agaricomycetes</taxon>
        <taxon>Agaricomycetidae</taxon>
        <taxon>Atheliales</taxon>
        <taxon>Atheliaceae</taxon>
        <taxon>Athelia</taxon>
    </lineage>
</organism>
<evidence type="ECO:0000259" key="2">
    <source>
        <dbReference type="Pfam" id="PF16862"/>
    </source>
</evidence>
<evidence type="ECO:0000313" key="3">
    <source>
        <dbReference type="EMBL" id="KZP27313.1"/>
    </source>
</evidence>
<dbReference type="OrthoDB" id="2796951at2759"/>
<dbReference type="GO" id="GO:0016787">
    <property type="term" value="F:hydrolase activity"/>
    <property type="evidence" value="ECO:0007669"/>
    <property type="project" value="UniProtKB-KW"/>
</dbReference>
<sequence>MLFQAILTLALNTLLSQAQTVNTTIQVSISSTPDTTSAVKLSPSLVSFSIEQDLWAEWVGTTTKNAFFYNALDNLQKLTGEPPFIRIGADSEDHTNFDFGTQISSTIFPAYTTTTPYPEATNITVGNGFYDLAAQLPAGTHVWWGVNFRDSNITAAYLEAMAIVKAFKSAPFLAAGITLDFLEIGNEADLYAEHGLRPVGYGPDQYVPDWTAFATNISVATALYNTQTRLVGGAFASSTHTVNGLSPQGIITSGILDSGAGSLITLISQHHYSGSFCSGSGGLLQDLMTKSTIRSNLSSFSPDIQATQQKGLQYVLGETNSYSCHGAPGVSNTAGAALWALDYILYAAQIGISRVHFHDGIGYKYNLIQPVTLTRSILDGTPLATPLAPHIQPAYYAAIITAEAIGRSGSTQAVEITIDDDRIAGYAFYEAGILVRAILINSQAFFQGETNRGSVHVDLAIDSNPQTMTIKRLSIGYADDTAGVTWGGQTYETPDARVSGKPTVEAVAVSAGVDIQDTEVVLLTFA</sequence>
<dbReference type="Pfam" id="PF16862">
    <property type="entry name" value="Glyco_hydro_79C"/>
    <property type="match status" value="1"/>
</dbReference>
<dbReference type="InterPro" id="IPR052974">
    <property type="entry name" value="GH79_Enzymes"/>
</dbReference>
<protein>
    <submittedName>
        <fullName evidence="3">Glycoside hydrolase family 79 protein</fullName>
    </submittedName>
</protein>
<keyword evidence="4" id="KW-1185">Reference proteome</keyword>
<dbReference type="InterPro" id="IPR017853">
    <property type="entry name" value="GH"/>
</dbReference>
<dbReference type="PANTHER" id="PTHR36183:SF2">
    <property type="entry name" value="BETA-GLUCURONIDASE C-TERMINAL DOMAIN-CONTAINING PROTEIN"/>
    <property type="match status" value="1"/>
</dbReference>
<keyword evidence="3" id="KW-0378">Hydrolase</keyword>
<dbReference type="InterPro" id="IPR031728">
    <property type="entry name" value="GlcAase_C"/>
</dbReference>
<proteinExistence type="predicted"/>
<dbReference type="Gene3D" id="3.20.20.80">
    <property type="entry name" value="Glycosidases"/>
    <property type="match status" value="1"/>
</dbReference>
<feature type="chain" id="PRO_5007878754" evidence="1">
    <location>
        <begin position="19"/>
        <end position="526"/>
    </location>
</feature>
<evidence type="ECO:0000256" key="1">
    <source>
        <dbReference type="SAM" id="SignalP"/>
    </source>
</evidence>
<feature type="domain" description="Beta-glucuronidase C-terminal" evidence="2">
    <location>
        <begin position="425"/>
        <end position="522"/>
    </location>
</feature>
<gene>
    <name evidence="3" type="ORF">FIBSPDRAFT_928163</name>
</gene>
<dbReference type="AlphaFoldDB" id="A0A166QM31"/>
<accession>A0A166QM31</accession>
<evidence type="ECO:0000313" key="4">
    <source>
        <dbReference type="Proteomes" id="UP000076532"/>
    </source>
</evidence>
<reference evidence="3 4" key="1">
    <citation type="journal article" date="2016" name="Mol. Biol. Evol.">
        <title>Comparative Genomics of Early-Diverging Mushroom-Forming Fungi Provides Insights into the Origins of Lignocellulose Decay Capabilities.</title>
        <authorList>
            <person name="Nagy L.G."/>
            <person name="Riley R."/>
            <person name="Tritt A."/>
            <person name="Adam C."/>
            <person name="Daum C."/>
            <person name="Floudas D."/>
            <person name="Sun H."/>
            <person name="Yadav J.S."/>
            <person name="Pangilinan J."/>
            <person name="Larsson K.H."/>
            <person name="Matsuura K."/>
            <person name="Barry K."/>
            <person name="Labutti K."/>
            <person name="Kuo R."/>
            <person name="Ohm R.A."/>
            <person name="Bhattacharya S.S."/>
            <person name="Shirouzu T."/>
            <person name="Yoshinaga Y."/>
            <person name="Martin F.M."/>
            <person name="Grigoriev I.V."/>
            <person name="Hibbett D.S."/>
        </authorList>
    </citation>
    <scope>NUCLEOTIDE SEQUENCE [LARGE SCALE GENOMIC DNA]</scope>
    <source>
        <strain evidence="3 4">CBS 109695</strain>
    </source>
</reference>
<dbReference type="Proteomes" id="UP000076532">
    <property type="component" value="Unassembled WGS sequence"/>
</dbReference>